<reference evidence="4" key="1">
    <citation type="submission" date="2016-10" db="EMBL/GenBank/DDBJ databases">
        <authorList>
            <person name="Varghese N."/>
            <person name="Submissions S."/>
        </authorList>
    </citation>
    <scope>NUCLEOTIDE SEQUENCE [LARGE SCALE GENOMIC DNA]</scope>
    <source>
        <strain evidence="4">CGMCC 1.2747</strain>
    </source>
</reference>
<keyword evidence="3" id="KW-0808">Transferase</keyword>
<dbReference type="PANTHER" id="PTHR34047">
    <property type="entry name" value="NUCLEAR INTRON MATURASE 1, MITOCHONDRIAL-RELATED"/>
    <property type="match status" value="1"/>
</dbReference>
<dbReference type="SUPFAM" id="SSF56672">
    <property type="entry name" value="DNA/RNA polymerases"/>
    <property type="match status" value="1"/>
</dbReference>
<dbReference type="STRING" id="178355.SAMN04488062_10451"/>
<dbReference type="Proteomes" id="UP000199274">
    <property type="component" value="Unassembled WGS sequence"/>
</dbReference>
<feature type="domain" description="Reverse transcriptase" evidence="2">
    <location>
        <begin position="114"/>
        <end position="436"/>
    </location>
</feature>
<dbReference type="InterPro" id="IPR051083">
    <property type="entry name" value="GrpII_Intron_Splice-Mob/Def"/>
</dbReference>
<dbReference type="InterPro" id="IPR000477">
    <property type="entry name" value="RT_dom"/>
</dbReference>
<evidence type="ECO:0000259" key="2">
    <source>
        <dbReference type="PROSITE" id="PS50878"/>
    </source>
</evidence>
<accession>A0A1G7ZHQ9</accession>
<sequence length="586" mass="69856">MRVKIAKNRNKKHLIHLLTNSEKFNYHKLESNKFNNVQNDFQDYQKKLLESLNEILPSRNKWVKLGFDSRRNKRTNEPLNSTDKNLYSLLKTIQLYRKKEQKVDWLIKLDVFVEDIMQSVKDINFQIKPPVIYPKLKDELKLNEKNICRPISLFALKDRIILSITNNYLTKLFDDDFQNSSYAFRSKKNKTNTAILTHHDCIKDIIELQKQFENQPLWVVECDMEKFYDSVNHKIIKNLFNNLIVNAINKYPKLNFKNAENIFYQFLDCYAFNKNVPKPTDIDYWNSYKIPFGEFEWVEKGLNENNYYEKIDNERIGVPQGGALSGLIANIALNEADKKMLETKVFYIRFCDDMLIIHNNYEQCNIAKDLYINSLRELKLVPHLFKENVHLKKDREKKSKYKTDITLKPFWKGKSKGPYKWDSIENDGFPWIGFVGYEIHHNGFIRVRKKSLEKELNKQEDVILEIQNAIQNGLRKSVNSVKESAINRLVGMSVGRVNLNNFDKISNDMCWKNGFKELKSNKYSIRQLKHLDRNRNKLYFDLIKNLEKYKDEKEDDDQNIKSNSRQVVNYNKPFSYYYQVIERNKE</sequence>
<dbReference type="Pfam" id="PF00078">
    <property type="entry name" value="RVT_1"/>
    <property type="match status" value="1"/>
</dbReference>
<proteinExistence type="inferred from homology"/>
<dbReference type="InterPro" id="IPR043502">
    <property type="entry name" value="DNA/RNA_pol_sf"/>
</dbReference>
<comment type="similarity">
    <text evidence="1">Belongs to the bacterial reverse transcriptase family.</text>
</comment>
<keyword evidence="3" id="KW-0548">Nucleotidyltransferase</keyword>
<keyword evidence="3" id="KW-0695">RNA-directed DNA polymerase</keyword>
<dbReference type="CDD" id="cd01651">
    <property type="entry name" value="RT_G2_intron"/>
    <property type="match status" value="1"/>
</dbReference>
<keyword evidence="4" id="KW-1185">Reference proteome</keyword>
<evidence type="ECO:0000256" key="1">
    <source>
        <dbReference type="ARBA" id="ARBA00034120"/>
    </source>
</evidence>
<dbReference type="PANTHER" id="PTHR34047:SF8">
    <property type="entry name" value="PROTEIN YKFC"/>
    <property type="match status" value="1"/>
</dbReference>
<dbReference type="GO" id="GO:0003964">
    <property type="term" value="F:RNA-directed DNA polymerase activity"/>
    <property type="evidence" value="ECO:0007669"/>
    <property type="project" value="UniProtKB-KW"/>
</dbReference>
<evidence type="ECO:0000313" key="4">
    <source>
        <dbReference type="Proteomes" id="UP000199274"/>
    </source>
</evidence>
<evidence type="ECO:0000313" key="3">
    <source>
        <dbReference type="EMBL" id="SDH07630.1"/>
    </source>
</evidence>
<dbReference type="AlphaFoldDB" id="A0A1G7ZHQ9"/>
<dbReference type="PROSITE" id="PS50878">
    <property type="entry name" value="RT_POL"/>
    <property type="match status" value="1"/>
</dbReference>
<gene>
    <name evidence="3" type="ORF">SAMN04488062_10451</name>
</gene>
<name>A0A1G7ZHQ9_9FLAO</name>
<organism evidence="3 4">
    <name type="scientific">Flavobacterium omnivorum</name>
    <dbReference type="NCBI Taxonomy" id="178355"/>
    <lineage>
        <taxon>Bacteria</taxon>
        <taxon>Pseudomonadati</taxon>
        <taxon>Bacteroidota</taxon>
        <taxon>Flavobacteriia</taxon>
        <taxon>Flavobacteriales</taxon>
        <taxon>Flavobacteriaceae</taxon>
        <taxon>Flavobacterium</taxon>
    </lineage>
</organism>
<protein>
    <submittedName>
        <fullName evidence="3">Reverse transcriptase (RNA-dependent DNA polymerase)</fullName>
    </submittedName>
</protein>
<dbReference type="EMBL" id="FNDB01000004">
    <property type="protein sequence ID" value="SDH07630.1"/>
    <property type="molecule type" value="Genomic_DNA"/>
</dbReference>